<gene>
    <name evidence="1" type="ORF">DAQ1742_04387</name>
</gene>
<dbReference type="KEGG" id="daq:DAQ1742_04387"/>
<name>A0A375AGB3_9GAMM</name>
<accession>A0A375AGB3</accession>
<sequence>MRCAIFVLLGRIDITYGGVKDNGKLILPILAADHCLMHYQISAA</sequence>
<evidence type="ECO:0000313" key="2">
    <source>
        <dbReference type="Proteomes" id="UP000294820"/>
    </source>
</evidence>
<dbReference type="EMBL" id="LT615367">
    <property type="protein sequence ID" value="SLM65132.1"/>
    <property type="molecule type" value="Genomic_DNA"/>
</dbReference>
<dbReference type="Proteomes" id="UP000294820">
    <property type="component" value="Chromosome 1"/>
</dbReference>
<reference evidence="1 2" key="1">
    <citation type="submission" date="2016-09" db="EMBL/GenBank/DDBJ databases">
        <authorList>
            <person name="Reverchon S."/>
            <person name="Nasser W."/>
            <person name="Leonard S."/>
            <person name="Brochier C."/>
            <person name="Duprey A."/>
        </authorList>
    </citation>
    <scope>NUCLEOTIDE SEQUENCE [LARGE SCALE GENOMIC DNA]</scope>
    <source>
        <strain evidence="1 2">174/2</strain>
    </source>
</reference>
<evidence type="ECO:0000313" key="1">
    <source>
        <dbReference type="EMBL" id="SLM65132.1"/>
    </source>
</evidence>
<protein>
    <submittedName>
        <fullName evidence="1">Uncharacterized protein</fullName>
    </submittedName>
</protein>
<dbReference type="AlphaFoldDB" id="A0A375AGB3"/>
<organism evidence="1 2">
    <name type="scientific">Dickeya aquatica</name>
    <dbReference type="NCBI Taxonomy" id="1401087"/>
    <lineage>
        <taxon>Bacteria</taxon>
        <taxon>Pseudomonadati</taxon>
        <taxon>Pseudomonadota</taxon>
        <taxon>Gammaproteobacteria</taxon>
        <taxon>Enterobacterales</taxon>
        <taxon>Pectobacteriaceae</taxon>
        <taxon>Dickeya</taxon>
    </lineage>
</organism>
<proteinExistence type="predicted"/>
<keyword evidence="2" id="KW-1185">Reference proteome</keyword>